<accession>A0AA39R7M3</accession>
<evidence type="ECO:0000313" key="4">
    <source>
        <dbReference type="Proteomes" id="UP001166286"/>
    </source>
</evidence>
<feature type="region of interest" description="Disordered" evidence="1">
    <location>
        <begin position="1"/>
        <end position="71"/>
    </location>
</feature>
<protein>
    <recommendedName>
        <fullName evidence="2">DUF7730 domain-containing protein</fullName>
    </recommendedName>
</protein>
<feature type="compositionally biased region" description="Basic and acidic residues" evidence="1">
    <location>
        <begin position="9"/>
        <end position="31"/>
    </location>
</feature>
<proteinExistence type="predicted"/>
<evidence type="ECO:0000313" key="3">
    <source>
        <dbReference type="EMBL" id="KAK0516325.1"/>
    </source>
</evidence>
<feature type="domain" description="DUF7730" evidence="2">
    <location>
        <begin position="120"/>
        <end position="301"/>
    </location>
</feature>
<name>A0AA39R7M3_9LECA</name>
<dbReference type="PANTHER" id="PTHR38790">
    <property type="entry name" value="2EXR DOMAIN-CONTAINING PROTEIN-RELATED"/>
    <property type="match status" value="1"/>
</dbReference>
<dbReference type="Proteomes" id="UP001166286">
    <property type="component" value="Unassembled WGS sequence"/>
</dbReference>
<reference evidence="3" key="1">
    <citation type="submission" date="2023-03" db="EMBL/GenBank/DDBJ databases">
        <title>Complete genome of Cladonia borealis.</title>
        <authorList>
            <person name="Park H."/>
        </authorList>
    </citation>
    <scope>NUCLEOTIDE SEQUENCE</scope>
    <source>
        <strain evidence="3">ANT050790</strain>
    </source>
</reference>
<organism evidence="3 4">
    <name type="scientific">Cladonia borealis</name>
    <dbReference type="NCBI Taxonomy" id="184061"/>
    <lineage>
        <taxon>Eukaryota</taxon>
        <taxon>Fungi</taxon>
        <taxon>Dikarya</taxon>
        <taxon>Ascomycota</taxon>
        <taxon>Pezizomycotina</taxon>
        <taxon>Lecanoromycetes</taxon>
        <taxon>OSLEUM clade</taxon>
        <taxon>Lecanoromycetidae</taxon>
        <taxon>Lecanorales</taxon>
        <taxon>Lecanorineae</taxon>
        <taxon>Cladoniaceae</taxon>
        <taxon>Cladonia</taxon>
    </lineage>
</organism>
<evidence type="ECO:0000256" key="1">
    <source>
        <dbReference type="SAM" id="MobiDB-lite"/>
    </source>
</evidence>
<gene>
    <name evidence="3" type="ORF">JMJ35_000928</name>
</gene>
<keyword evidence="4" id="KW-1185">Reference proteome</keyword>
<sequence>MAKNGKPARGGEKKSMVGKKNEIDKLIEASKSKSTSLASTSKQTAQKGKALHPQTRQRMQGYQIPRIPSPKKIIPGLPEPQYLILDQRSPGSPLRPLVRLPCESETPRALRHERDGVFKFLELPGEIRNQIYEFAIVKDEYQLVWVNSNHKSKSLTYRHPRFNITTRFVLPKDAAQRRRSLDIKNKPQAVRQRLPSDYYGAIRTTLLLVNKQMHDEAASVFYAKSTFHFHALGTLRHFLDQLTPVAMKSITSLALKYTAYGNPQFTDNKIWKAKHDRLWDNLCWRVADECSLKNLLLDLTLNVAPTTFCTLDEAEFEGIGARWIRPLWAFQDIGLQRCWARLRCASKEDSVLEVESWKLRKDILADKWDEEAESGRDAYGYPKSKKSGEMVQSQSPLVLSINTNVATQHAPREYKERSDAWKRYRGAKRSPIAGHFFTQPCMPAWGDHRF</sequence>
<feature type="compositionally biased region" description="Low complexity" evidence="1">
    <location>
        <begin position="32"/>
        <end position="46"/>
    </location>
</feature>
<dbReference type="Pfam" id="PF24864">
    <property type="entry name" value="DUF7730"/>
    <property type="match status" value="1"/>
</dbReference>
<comment type="caution">
    <text evidence="3">The sequence shown here is derived from an EMBL/GenBank/DDBJ whole genome shotgun (WGS) entry which is preliminary data.</text>
</comment>
<dbReference type="EMBL" id="JAFEKC020000002">
    <property type="protein sequence ID" value="KAK0516325.1"/>
    <property type="molecule type" value="Genomic_DNA"/>
</dbReference>
<dbReference type="AlphaFoldDB" id="A0AA39R7M3"/>
<evidence type="ECO:0000259" key="2">
    <source>
        <dbReference type="Pfam" id="PF24864"/>
    </source>
</evidence>
<dbReference type="InterPro" id="IPR056632">
    <property type="entry name" value="DUF7730"/>
</dbReference>